<dbReference type="InterPro" id="IPR012338">
    <property type="entry name" value="Beta-lactam/transpept-like"/>
</dbReference>
<evidence type="ECO:0000313" key="1">
    <source>
        <dbReference type="EMBL" id="RDI74675.1"/>
    </source>
</evidence>
<reference evidence="2" key="2">
    <citation type="journal article" date="2019" name="MicrobiologyOpen">
        <title>High-quality draft genome sequence of Gaiella occulta isolated from a 150 meter deep mineral water borehole and comparison with the genome sequences of other deep-branching lineages of the phylum Actinobacteria.</title>
        <authorList>
            <person name="Severino R."/>
            <person name="Froufe H.J.C."/>
            <person name="Barroso C."/>
            <person name="Albuquerque L."/>
            <person name="Lobo-da-Cunha A."/>
            <person name="da Costa M.S."/>
            <person name="Egas C."/>
        </authorList>
    </citation>
    <scope>NUCLEOTIDE SEQUENCE [LARGE SCALE GENOMIC DNA]</scope>
    <source>
        <strain evidence="2">F2-233</strain>
    </source>
</reference>
<keyword evidence="2" id="KW-1185">Reference proteome</keyword>
<evidence type="ECO:0000313" key="2">
    <source>
        <dbReference type="Proteomes" id="UP000254134"/>
    </source>
</evidence>
<dbReference type="AlphaFoldDB" id="A0A7M2YXF3"/>
<gene>
    <name evidence="1" type="ORF">Gocc_1564</name>
</gene>
<dbReference type="EMBL" id="QQZY01000003">
    <property type="protein sequence ID" value="RDI74675.1"/>
    <property type="molecule type" value="Genomic_DNA"/>
</dbReference>
<dbReference type="RefSeq" id="WP_114795984.1">
    <property type="nucleotide sequence ID" value="NZ_QQZY01000003.1"/>
</dbReference>
<name>A0A7M2YXF3_9ACTN</name>
<comment type="caution">
    <text evidence="1">The sequence shown here is derived from an EMBL/GenBank/DDBJ whole genome shotgun (WGS) entry which is preliminary data.</text>
</comment>
<sequence>MTSARGGRAALVLTDIALSLAAATGTVVFAHNETVPVTPASNEKLPVAWAAQDRFVTALAAAG</sequence>
<proteinExistence type="predicted"/>
<organism evidence="1 2">
    <name type="scientific">Gaiella occulta</name>
    <dbReference type="NCBI Taxonomy" id="1002870"/>
    <lineage>
        <taxon>Bacteria</taxon>
        <taxon>Bacillati</taxon>
        <taxon>Actinomycetota</taxon>
        <taxon>Thermoleophilia</taxon>
        <taxon>Gaiellales</taxon>
        <taxon>Gaiellaceae</taxon>
        <taxon>Gaiella</taxon>
    </lineage>
</organism>
<reference evidence="1 2" key="1">
    <citation type="submission" date="2018-07" db="EMBL/GenBank/DDBJ databases">
        <title>High-quality-draft genome sequence of Gaiella occulta.</title>
        <authorList>
            <person name="Severino R."/>
            <person name="Froufe H.J.C."/>
            <person name="Rainey F.A."/>
            <person name="Barroso C."/>
            <person name="Albuquerque L."/>
            <person name="Lobo-Da-Cunha A."/>
            <person name="Da Costa M.S."/>
            <person name="Egas C."/>
        </authorList>
    </citation>
    <scope>NUCLEOTIDE SEQUENCE [LARGE SCALE GENOMIC DNA]</scope>
    <source>
        <strain evidence="1 2">F2-233</strain>
    </source>
</reference>
<dbReference type="SUPFAM" id="SSF56601">
    <property type="entry name" value="beta-lactamase/transpeptidase-like"/>
    <property type="match status" value="1"/>
</dbReference>
<accession>A0A7M2YXF3</accession>
<dbReference type="OrthoDB" id="56883at2"/>
<dbReference type="Proteomes" id="UP000254134">
    <property type="component" value="Unassembled WGS sequence"/>
</dbReference>
<protein>
    <submittedName>
        <fullName evidence="1">Uncharacterized protein</fullName>
    </submittedName>
</protein>